<evidence type="ECO:0008006" key="3">
    <source>
        <dbReference type="Google" id="ProtNLM"/>
    </source>
</evidence>
<reference evidence="1 2" key="1">
    <citation type="submission" date="2014-11" db="EMBL/GenBank/DDBJ databases">
        <authorList>
            <person name="Zhu J."/>
            <person name="Qi W."/>
            <person name="Song R."/>
        </authorList>
    </citation>
    <scope>NUCLEOTIDE SEQUENCE [LARGE SCALE GENOMIC DNA]</scope>
</reference>
<dbReference type="GO" id="GO:0000009">
    <property type="term" value="F:alpha-1,6-mannosyltransferase activity"/>
    <property type="evidence" value="ECO:0007669"/>
    <property type="project" value="InterPro"/>
</dbReference>
<dbReference type="GO" id="GO:0000136">
    <property type="term" value="C:mannan polymerase complex"/>
    <property type="evidence" value="ECO:0007669"/>
    <property type="project" value="TreeGrafter"/>
</dbReference>
<dbReference type="InParanoid" id="A0A0G4FC95"/>
<dbReference type="OrthoDB" id="409543at2759"/>
<dbReference type="InterPro" id="IPR007577">
    <property type="entry name" value="GlycoTrfase_DXD_sugar-bd_CS"/>
</dbReference>
<dbReference type="PANTHER" id="PTHR31834:SF1">
    <property type="entry name" value="INITIATION-SPECIFIC ALPHA-1,6-MANNOSYLTRANSFERASE"/>
    <property type="match status" value="1"/>
</dbReference>
<name>A0A0G4FC95_VITBC</name>
<dbReference type="PANTHER" id="PTHR31834">
    <property type="entry name" value="INITIATION-SPECIFIC ALPHA-1,6-MANNOSYLTRANSFERASE"/>
    <property type="match status" value="1"/>
</dbReference>
<dbReference type="VEuPathDB" id="CryptoDB:Vbra_15057"/>
<dbReference type="EMBL" id="CDMY01000405">
    <property type="protein sequence ID" value="CEM10826.1"/>
    <property type="molecule type" value="Genomic_DNA"/>
</dbReference>
<sequence>MLLTNFARASIASAATAAAVSSSGISISRTDAASATDHLSAGRAHLLRGSGHQLISQEQDCHCPACANTDPATAAAADGPAVRSSVESSPSVPAIPRQVFMTTRDKQNMARWEQRNFEKCTRMNPGWRFVVYDDIDMEEYVRATFPGILDTWRFLKNTVEKKDVWSYLIIYDKGGLFLDTDIDCRVPIDRWDQPYGHSSRGLIGVEINKPQEDYLQFTNWCFAFAPRHPILYATIALVLQKIAQLRVTPTNVDSVFLTGPTVFSRAVMDYMAMYGLDRTAVREGGDFQTGDVRLLGVNRFAPLQSHSHATMDCHSPEIFVIHQFSGRWRQEYKWYTADGSRPKGAWVPPAKPAHWRPPCWEDLRETSTL</sequence>
<protein>
    <recommendedName>
        <fullName evidence="3">Alpha 1,4-glycosyltransferase domain-containing protein</fullName>
    </recommendedName>
</protein>
<evidence type="ECO:0000313" key="1">
    <source>
        <dbReference type="EMBL" id="CEM10826.1"/>
    </source>
</evidence>
<dbReference type="InterPro" id="IPR039367">
    <property type="entry name" value="Och1-like"/>
</dbReference>
<dbReference type="Gene3D" id="3.90.550.20">
    <property type="match status" value="1"/>
</dbReference>
<dbReference type="Proteomes" id="UP000041254">
    <property type="component" value="Unassembled WGS sequence"/>
</dbReference>
<dbReference type="PhylomeDB" id="A0A0G4FC95"/>
<evidence type="ECO:0000313" key="2">
    <source>
        <dbReference type="Proteomes" id="UP000041254"/>
    </source>
</evidence>
<dbReference type="AlphaFoldDB" id="A0A0G4FC95"/>
<keyword evidence="2" id="KW-1185">Reference proteome</keyword>
<dbReference type="InterPro" id="IPR029044">
    <property type="entry name" value="Nucleotide-diphossugar_trans"/>
</dbReference>
<accession>A0A0G4FC95</accession>
<gene>
    <name evidence="1" type="ORF">Vbra_15057</name>
</gene>
<organism evidence="1 2">
    <name type="scientific">Vitrella brassicaformis (strain CCMP3155)</name>
    <dbReference type="NCBI Taxonomy" id="1169540"/>
    <lineage>
        <taxon>Eukaryota</taxon>
        <taxon>Sar</taxon>
        <taxon>Alveolata</taxon>
        <taxon>Colpodellida</taxon>
        <taxon>Vitrellaceae</taxon>
        <taxon>Vitrella</taxon>
    </lineage>
</organism>
<dbReference type="GO" id="GO:0006487">
    <property type="term" value="P:protein N-linked glycosylation"/>
    <property type="evidence" value="ECO:0007669"/>
    <property type="project" value="TreeGrafter"/>
</dbReference>
<dbReference type="SUPFAM" id="SSF53448">
    <property type="entry name" value="Nucleotide-diphospho-sugar transferases"/>
    <property type="match status" value="1"/>
</dbReference>
<dbReference type="Pfam" id="PF04488">
    <property type="entry name" value="Gly_transf_sug"/>
    <property type="match status" value="1"/>
</dbReference>
<proteinExistence type="predicted"/>